<dbReference type="InterPro" id="IPR003838">
    <property type="entry name" value="ABC3_permease_C"/>
</dbReference>
<dbReference type="GO" id="GO:0005886">
    <property type="term" value="C:plasma membrane"/>
    <property type="evidence" value="ECO:0007669"/>
    <property type="project" value="UniProtKB-SubCell"/>
</dbReference>
<keyword evidence="12" id="KW-1185">Reference proteome</keyword>
<keyword evidence="2" id="KW-1003">Cell membrane</keyword>
<protein>
    <submittedName>
        <fullName evidence="11">Methionine import ATP-binding protein MetN</fullName>
        <ecNumber evidence="11">3.6.3.-</ecNumber>
    </submittedName>
</protein>
<evidence type="ECO:0000256" key="2">
    <source>
        <dbReference type="ARBA" id="ARBA00022475"/>
    </source>
</evidence>
<dbReference type="InterPro" id="IPR003593">
    <property type="entry name" value="AAA+_ATPase"/>
</dbReference>
<gene>
    <name evidence="11" type="primary">metN_2</name>
    <name evidence="11" type="ORF">TRP8649_03628</name>
</gene>
<proteinExistence type="inferred from homology"/>
<keyword evidence="6 9" id="KW-1133">Transmembrane helix</keyword>
<dbReference type="AlphaFoldDB" id="A0A238JHR0"/>
<keyword evidence="3 9" id="KW-0812">Transmembrane</keyword>
<feature type="transmembrane region" description="Helical" evidence="9">
    <location>
        <begin position="644"/>
        <end position="670"/>
    </location>
</feature>
<feature type="transmembrane region" description="Helical" evidence="9">
    <location>
        <begin position="361"/>
        <end position="382"/>
    </location>
</feature>
<sequence>MRNVGTVFAAGGNEDERQLKGIFVDKLDIQGSGVVAIMGPSGSGKSTLFSLMSGLKGINLVSSNPEDSCLELFRGTDSACDLLAGQTIQPGTLGFVFQDAHLMKTLSVSLNVDMARALTKPRLDEARFQDLMNSFGLGFSDTNKTDQNLSRTRLSNLSGGQQQRVAVARAIAAEPQVIFCDEPTSNLDPVNARRIMKHLSDWAEANGALVLWVTHDETLALEIASSILYVNNGQLVSEDGRPLVLEPLEPGDDSNLEPRRAQLAALKLQNSDAPLSEDHCKAQNLIIDPNKTERRRSNSNRLNKQSKPHITNFMGTLAFLWQFVLAELFQGKPVSGVRRGRAGRLAHRFWRGPLVFTRPTFALIVMLGIMASYAMIVGLNVLSAKFERDLRKPEVSHYTLNLFGDVDSAADDLLSDKSLRRMQAELGKTFVSVEGVRELQIFGRRLELSTRVAALEAGCDGARQRARSAVLVVFDHKEPLFQETATISGQPIGNWKRKDLRGQVFVTRDFLNRALGVAPEDPTPEAFCLGTEKALARVDVAGILPDIPGSKVLSGEVAMTNEAYLRLLNTKEMRPANWGKNWPPYESAAMYFDANYAADLFCMIDECEEKPELFHAKYGPSFKLNDDALGQVKSLLGIALNSKLLVVSAVVAMALSIVISEILSVQAFIVSHERFLSIMRAVGYRFFHVSFLVFLELLVITLVAAVATLFLLYAFHVLWAPTLALQWELPADWLAWSTAHFLLSVSLAFGLVIVVGICVVAVWWSNHRYVGSKLQSV</sequence>
<keyword evidence="5 11" id="KW-0067">ATP-binding</keyword>
<dbReference type="Proteomes" id="UP000225972">
    <property type="component" value="Unassembled WGS sequence"/>
</dbReference>
<dbReference type="GO" id="GO:0016887">
    <property type="term" value="F:ATP hydrolysis activity"/>
    <property type="evidence" value="ECO:0007669"/>
    <property type="project" value="InterPro"/>
</dbReference>
<keyword evidence="7 9" id="KW-0472">Membrane</keyword>
<feature type="transmembrane region" description="Helical" evidence="9">
    <location>
        <begin position="691"/>
        <end position="719"/>
    </location>
</feature>
<dbReference type="PANTHER" id="PTHR24220:SF689">
    <property type="entry name" value="LIPOPROTEIN-RELEASING SYSTEM ATP-BINDING PROTEIN LOLD"/>
    <property type="match status" value="1"/>
</dbReference>
<dbReference type="InterPro" id="IPR015854">
    <property type="entry name" value="ABC_transpr_LolD-like"/>
</dbReference>
<evidence type="ECO:0000259" key="10">
    <source>
        <dbReference type="PROSITE" id="PS50893"/>
    </source>
</evidence>
<keyword evidence="11" id="KW-0378">Hydrolase</keyword>
<dbReference type="EC" id="3.6.3.-" evidence="11"/>
<feature type="domain" description="ABC transporter" evidence="10">
    <location>
        <begin position="1"/>
        <end position="257"/>
    </location>
</feature>
<dbReference type="RefSeq" id="WP_099247551.1">
    <property type="nucleotide sequence ID" value="NZ_FXXP01000002.1"/>
</dbReference>
<dbReference type="EMBL" id="FXXP01000002">
    <property type="protein sequence ID" value="SMX29492.1"/>
    <property type="molecule type" value="Genomic_DNA"/>
</dbReference>
<dbReference type="PROSITE" id="PS50893">
    <property type="entry name" value="ABC_TRANSPORTER_2"/>
    <property type="match status" value="1"/>
</dbReference>
<comment type="similarity">
    <text evidence="8">Belongs to the ABC transporter superfamily. Macrolide exporter (TC 3.A.1.122) family.</text>
</comment>
<evidence type="ECO:0000256" key="7">
    <source>
        <dbReference type="ARBA" id="ARBA00023136"/>
    </source>
</evidence>
<evidence type="ECO:0000313" key="12">
    <source>
        <dbReference type="Proteomes" id="UP000225972"/>
    </source>
</evidence>
<dbReference type="SMART" id="SM00382">
    <property type="entry name" value="AAA"/>
    <property type="match status" value="1"/>
</dbReference>
<dbReference type="Pfam" id="PF00005">
    <property type="entry name" value="ABC_tran"/>
    <property type="match status" value="1"/>
</dbReference>
<dbReference type="Pfam" id="PF02687">
    <property type="entry name" value="FtsX"/>
    <property type="match status" value="1"/>
</dbReference>
<evidence type="ECO:0000313" key="11">
    <source>
        <dbReference type="EMBL" id="SMX29492.1"/>
    </source>
</evidence>
<accession>A0A238JHR0</accession>
<dbReference type="InterPro" id="IPR017871">
    <property type="entry name" value="ABC_transporter-like_CS"/>
</dbReference>
<dbReference type="GO" id="GO:0005524">
    <property type="term" value="F:ATP binding"/>
    <property type="evidence" value="ECO:0007669"/>
    <property type="project" value="UniProtKB-KW"/>
</dbReference>
<feature type="transmembrane region" description="Helical" evidence="9">
    <location>
        <begin position="739"/>
        <end position="764"/>
    </location>
</feature>
<evidence type="ECO:0000256" key="4">
    <source>
        <dbReference type="ARBA" id="ARBA00022741"/>
    </source>
</evidence>
<dbReference type="OrthoDB" id="7794977at2"/>
<dbReference type="SUPFAM" id="SSF52540">
    <property type="entry name" value="P-loop containing nucleoside triphosphate hydrolases"/>
    <property type="match status" value="1"/>
</dbReference>
<name>A0A238JHR0_9RHOB</name>
<evidence type="ECO:0000256" key="6">
    <source>
        <dbReference type="ARBA" id="ARBA00022989"/>
    </source>
</evidence>
<evidence type="ECO:0000256" key="8">
    <source>
        <dbReference type="ARBA" id="ARBA00038388"/>
    </source>
</evidence>
<dbReference type="GO" id="GO:0022857">
    <property type="term" value="F:transmembrane transporter activity"/>
    <property type="evidence" value="ECO:0007669"/>
    <property type="project" value="TreeGrafter"/>
</dbReference>
<evidence type="ECO:0000256" key="1">
    <source>
        <dbReference type="ARBA" id="ARBA00004429"/>
    </source>
</evidence>
<dbReference type="InterPro" id="IPR027417">
    <property type="entry name" value="P-loop_NTPase"/>
</dbReference>
<keyword evidence="4" id="KW-0547">Nucleotide-binding</keyword>
<evidence type="ECO:0000256" key="5">
    <source>
        <dbReference type="ARBA" id="ARBA00022840"/>
    </source>
</evidence>
<organism evidence="11 12">
    <name type="scientific">Pelagimonas phthalicica</name>
    <dbReference type="NCBI Taxonomy" id="1037362"/>
    <lineage>
        <taxon>Bacteria</taxon>
        <taxon>Pseudomonadati</taxon>
        <taxon>Pseudomonadota</taxon>
        <taxon>Alphaproteobacteria</taxon>
        <taxon>Rhodobacterales</taxon>
        <taxon>Roseobacteraceae</taxon>
        <taxon>Pelagimonas</taxon>
    </lineage>
</organism>
<evidence type="ECO:0000256" key="9">
    <source>
        <dbReference type="SAM" id="Phobius"/>
    </source>
</evidence>
<dbReference type="PROSITE" id="PS00211">
    <property type="entry name" value="ABC_TRANSPORTER_1"/>
    <property type="match status" value="1"/>
</dbReference>
<dbReference type="Gene3D" id="3.40.50.300">
    <property type="entry name" value="P-loop containing nucleotide triphosphate hydrolases"/>
    <property type="match status" value="1"/>
</dbReference>
<dbReference type="InterPro" id="IPR003439">
    <property type="entry name" value="ABC_transporter-like_ATP-bd"/>
</dbReference>
<dbReference type="PANTHER" id="PTHR24220">
    <property type="entry name" value="IMPORT ATP-BINDING PROTEIN"/>
    <property type="match status" value="1"/>
</dbReference>
<evidence type="ECO:0000256" key="3">
    <source>
        <dbReference type="ARBA" id="ARBA00022692"/>
    </source>
</evidence>
<reference evidence="12" key="1">
    <citation type="submission" date="2017-05" db="EMBL/GenBank/DDBJ databases">
        <authorList>
            <person name="Rodrigo-Torres L."/>
            <person name="Arahal R. D."/>
            <person name="Lucena T."/>
        </authorList>
    </citation>
    <scope>NUCLEOTIDE SEQUENCE [LARGE SCALE GENOMIC DNA]</scope>
    <source>
        <strain evidence="12">CECT 8649</strain>
    </source>
</reference>
<comment type="subcellular location">
    <subcellularLocation>
        <location evidence="1">Cell inner membrane</location>
        <topology evidence="1">Multi-pass membrane protein</topology>
    </subcellularLocation>
</comment>